<comment type="caution">
    <text evidence="1">The sequence shown here is derived from an EMBL/GenBank/DDBJ whole genome shotgun (WGS) entry which is preliminary data.</text>
</comment>
<dbReference type="Pfam" id="PF14223">
    <property type="entry name" value="Retrotran_gag_2"/>
    <property type="match status" value="1"/>
</dbReference>
<proteinExistence type="predicted"/>
<evidence type="ECO:0000313" key="2">
    <source>
        <dbReference type="Proteomes" id="UP001157418"/>
    </source>
</evidence>
<dbReference type="EMBL" id="CAKMRJ010002223">
    <property type="protein sequence ID" value="CAH1427506.1"/>
    <property type="molecule type" value="Genomic_DNA"/>
</dbReference>
<sequence length="234" mass="26647">MKILLTWTTRIGTRSLSLRQISDLFCPSAVFGLDFKQPIPCCFVGLLSEIFLAAVTFRFYVAGEFRSDFSPVFLPHAVFGHLNGTSKIEDDPEWETVDNIVKQWLYGTLTQPVLQSILKPNATAAVVWKTIEDLFHENKETKSMELDDELRTITIGDSSVMEYCTRIKSISDLLANIGSPVPERNLVIYAINGLSLKFAHVVTTIRHQKPFPTFLEMRSMLTLEERSMLNEIRR</sequence>
<protein>
    <recommendedName>
        <fullName evidence="3">Retrotransposon gag domain-containing protein</fullName>
    </recommendedName>
</protein>
<dbReference type="PANTHER" id="PTHR47481:SF41">
    <property type="entry name" value="COPIA-LIKE POLYPROTEIN_RETROTRANSPOSON"/>
    <property type="match status" value="1"/>
</dbReference>
<dbReference type="Proteomes" id="UP001157418">
    <property type="component" value="Unassembled WGS sequence"/>
</dbReference>
<reference evidence="1 2" key="1">
    <citation type="submission" date="2022-01" db="EMBL/GenBank/DDBJ databases">
        <authorList>
            <person name="Xiong W."/>
            <person name="Schranz E."/>
        </authorList>
    </citation>
    <scope>NUCLEOTIDE SEQUENCE [LARGE SCALE GENOMIC DNA]</scope>
</reference>
<accession>A0AAU9MKB6</accession>
<dbReference type="PANTHER" id="PTHR47481">
    <property type="match status" value="1"/>
</dbReference>
<organism evidence="1 2">
    <name type="scientific">Lactuca virosa</name>
    <dbReference type="NCBI Taxonomy" id="75947"/>
    <lineage>
        <taxon>Eukaryota</taxon>
        <taxon>Viridiplantae</taxon>
        <taxon>Streptophyta</taxon>
        <taxon>Embryophyta</taxon>
        <taxon>Tracheophyta</taxon>
        <taxon>Spermatophyta</taxon>
        <taxon>Magnoliopsida</taxon>
        <taxon>eudicotyledons</taxon>
        <taxon>Gunneridae</taxon>
        <taxon>Pentapetalae</taxon>
        <taxon>asterids</taxon>
        <taxon>campanulids</taxon>
        <taxon>Asterales</taxon>
        <taxon>Asteraceae</taxon>
        <taxon>Cichorioideae</taxon>
        <taxon>Cichorieae</taxon>
        <taxon>Lactucinae</taxon>
        <taxon>Lactuca</taxon>
    </lineage>
</organism>
<name>A0AAU9MKB6_9ASTR</name>
<keyword evidence="2" id="KW-1185">Reference proteome</keyword>
<evidence type="ECO:0008006" key="3">
    <source>
        <dbReference type="Google" id="ProtNLM"/>
    </source>
</evidence>
<evidence type="ECO:0000313" key="1">
    <source>
        <dbReference type="EMBL" id="CAH1427506.1"/>
    </source>
</evidence>
<gene>
    <name evidence="1" type="ORF">LVIROSA_LOCUS14505</name>
</gene>
<dbReference type="AlphaFoldDB" id="A0AAU9MKB6"/>